<dbReference type="CDD" id="cd06971">
    <property type="entry name" value="PgpA"/>
    <property type="match status" value="1"/>
</dbReference>
<dbReference type="SUPFAM" id="SSF101307">
    <property type="entry name" value="YutG-like"/>
    <property type="match status" value="1"/>
</dbReference>
<comment type="cofactor">
    <cofactor evidence="1">
        <name>Mg(2+)</name>
        <dbReference type="ChEBI" id="CHEBI:18420"/>
    </cofactor>
</comment>
<dbReference type="UniPathway" id="UPA00084">
    <property type="reaction ID" value="UER00504"/>
</dbReference>
<feature type="domain" description="YutG/PgpA" evidence="3">
    <location>
        <begin position="13"/>
        <end position="152"/>
    </location>
</feature>
<keyword evidence="1" id="KW-1003">Cell membrane</keyword>
<gene>
    <name evidence="4" type="ORF">DC082_05035</name>
</gene>
<keyword evidence="1" id="KW-0595">Phospholipid degradation</keyword>
<dbReference type="EC" id="3.1.3.27" evidence="1"/>
<evidence type="ECO:0000313" key="5">
    <source>
        <dbReference type="Proteomes" id="UP000244948"/>
    </source>
</evidence>
<accession>A0A2U2ANV2</accession>
<keyword evidence="1 2" id="KW-0812">Transmembrane</keyword>
<comment type="catalytic activity">
    <reaction evidence="1">
        <text>a 1,2-diacyl-sn-glycero-3-phospho-(1'-sn-glycero-3'-phosphate) + H2O = a 1,2-diacyl-sn-glycero-3-phospho-(1'-sn-glycerol) + phosphate</text>
        <dbReference type="Rhea" id="RHEA:33751"/>
        <dbReference type="ChEBI" id="CHEBI:15377"/>
        <dbReference type="ChEBI" id="CHEBI:43474"/>
        <dbReference type="ChEBI" id="CHEBI:60110"/>
        <dbReference type="ChEBI" id="CHEBI:64716"/>
        <dbReference type="EC" id="3.1.3.27"/>
    </reaction>
</comment>
<keyword evidence="1" id="KW-0442">Lipid degradation</keyword>
<reference evidence="4 5" key="1">
    <citation type="journal article" date="2018" name="Genome Announc.">
        <title>Ignatzschineria cameli sp. nov., isolated from necrotic foot tissue of dromedaries (Camelus dromedarius) and associated maggots (Wohlfahrtia species) in Dubai.</title>
        <authorList>
            <person name="Tsang C.C."/>
            <person name="Tang J.Y."/>
            <person name="Fong J.Y."/>
            <person name="Kinne J."/>
            <person name="Lee H.H."/>
            <person name="Joseph M."/>
            <person name="Jose S."/>
            <person name="Schuster R.K."/>
            <person name="Tang Y."/>
            <person name="Sivakumar S."/>
            <person name="Chen J.H."/>
            <person name="Teng J.L."/>
            <person name="Lau S.K."/>
            <person name="Wernery U."/>
            <person name="Woo P.C."/>
        </authorList>
    </citation>
    <scope>NUCLEOTIDE SEQUENCE [LARGE SCALE GENOMIC DNA]</scope>
    <source>
        <strain evidence="4 5">KCTC 22643</strain>
    </source>
</reference>
<dbReference type="Proteomes" id="UP000244948">
    <property type="component" value="Unassembled WGS sequence"/>
</dbReference>
<keyword evidence="1" id="KW-0378">Hydrolase</keyword>
<keyword evidence="1" id="KW-0479">Metal-binding</keyword>
<feature type="transmembrane region" description="Helical" evidence="2">
    <location>
        <begin position="48"/>
        <end position="66"/>
    </location>
</feature>
<keyword evidence="1" id="KW-1208">Phospholipid metabolism</keyword>
<comment type="function">
    <text evidence="1">Lipid phosphatase which dephosphorylates phosphatidylglycerophosphate (PGP) to phosphatidylglycerol (PG).</text>
</comment>
<dbReference type="GO" id="GO:0008962">
    <property type="term" value="F:phosphatidylglycerophosphatase activity"/>
    <property type="evidence" value="ECO:0007669"/>
    <property type="project" value="UniProtKB-EC"/>
</dbReference>
<protein>
    <recommendedName>
        <fullName evidence="1">Phosphatidylglycerophosphatase A</fullName>
        <ecNumber evidence="1">3.1.3.27</ecNumber>
    </recommendedName>
    <alternativeName>
        <fullName evidence="1">Phosphatidylglycerolphosphate phosphatase A</fullName>
    </alternativeName>
</protein>
<dbReference type="InterPro" id="IPR036681">
    <property type="entry name" value="PgpA-like_sf"/>
</dbReference>
<evidence type="ECO:0000259" key="3">
    <source>
        <dbReference type="Pfam" id="PF04608"/>
    </source>
</evidence>
<dbReference type="PANTHER" id="PTHR36305:SF1">
    <property type="entry name" value="PHOSPHATIDYLGLYCEROPHOSPHATASE A"/>
    <property type="match status" value="1"/>
</dbReference>
<dbReference type="InterPro" id="IPR026037">
    <property type="entry name" value="PgpA"/>
</dbReference>
<keyword evidence="5" id="KW-1185">Reference proteome</keyword>
<comment type="caution">
    <text evidence="4">The sequence shown here is derived from an EMBL/GenBank/DDBJ whole genome shotgun (WGS) entry which is preliminary data.</text>
</comment>
<keyword evidence="1 2" id="KW-0472">Membrane</keyword>
<comment type="pathway">
    <text evidence="1">Phospholipid metabolism; phosphatidylglycerol biosynthesis; phosphatidylglycerol from CDP-diacylglycerol: step 2/2.</text>
</comment>
<keyword evidence="1" id="KW-0997">Cell inner membrane</keyword>
<keyword evidence="1" id="KW-0460">Magnesium</keyword>
<dbReference type="GO" id="GO:0005886">
    <property type="term" value="C:plasma membrane"/>
    <property type="evidence" value="ECO:0007669"/>
    <property type="project" value="UniProtKB-SubCell"/>
</dbReference>
<feature type="transmembrane region" description="Helical" evidence="2">
    <location>
        <begin position="21"/>
        <end position="42"/>
    </location>
</feature>
<keyword evidence="2" id="KW-1133">Transmembrane helix</keyword>
<evidence type="ECO:0000313" key="4">
    <source>
        <dbReference type="EMBL" id="PWD84890.1"/>
    </source>
</evidence>
<evidence type="ECO:0000256" key="2">
    <source>
        <dbReference type="SAM" id="Phobius"/>
    </source>
</evidence>
<dbReference type="GO" id="GO:0006655">
    <property type="term" value="P:phosphatidylglycerol biosynthetic process"/>
    <property type="evidence" value="ECO:0007669"/>
    <property type="project" value="UniProtKB-UniPathway"/>
</dbReference>
<evidence type="ECO:0000256" key="1">
    <source>
        <dbReference type="PIRNR" id="PIRNR006162"/>
    </source>
</evidence>
<dbReference type="Pfam" id="PF04608">
    <property type="entry name" value="PgpA"/>
    <property type="match status" value="1"/>
</dbReference>
<organism evidence="4 5">
    <name type="scientific">Ignatzschineria indica</name>
    <dbReference type="NCBI Taxonomy" id="472583"/>
    <lineage>
        <taxon>Bacteria</taxon>
        <taxon>Pseudomonadati</taxon>
        <taxon>Pseudomonadota</taxon>
        <taxon>Gammaproteobacteria</taxon>
        <taxon>Cardiobacteriales</taxon>
        <taxon>Ignatzschineriaceae</taxon>
        <taxon>Ignatzschineria</taxon>
    </lineage>
</organism>
<dbReference type="GO" id="GO:0046872">
    <property type="term" value="F:metal ion binding"/>
    <property type="evidence" value="ECO:0007669"/>
    <property type="project" value="UniProtKB-KW"/>
</dbReference>
<dbReference type="RefSeq" id="WP_109236009.1">
    <property type="nucleotide sequence ID" value="NZ_BMXZ01000001.1"/>
</dbReference>
<comment type="subcellular location">
    <subcellularLocation>
        <location evidence="1">Cell inner membrane</location>
        <topology evidence="1">Multi-pass membrane protein</topology>
    </subcellularLocation>
</comment>
<keyword evidence="1" id="KW-0443">Lipid metabolism</keyword>
<dbReference type="EMBL" id="QEWR01000002">
    <property type="protein sequence ID" value="PWD84890.1"/>
    <property type="molecule type" value="Genomic_DNA"/>
</dbReference>
<feature type="transmembrane region" description="Helical" evidence="2">
    <location>
        <begin position="139"/>
        <end position="160"/>
    </location>
</feature>
<dbReference type="PIRSF" id="PIRSF006162">
    <property type="entry name" value="PgpA"/>
    <property type="match status" value="1"/>
</dbReference>
<proteinExistence type="predicted"/>
<dbReference type="PANTHER" id="PTHR36305">
    <property type="entry name" value="PHOSPHATIDYLGLYCEROPHOSPHATASE A"/>
    <property type="match status" value="1"/>
</dbReference>
<dbReference type="InterPro" id="IPR007686">
    <property type="entry name" value="YutG/PgpA"/>
</dbReference>
<dbReference type="GO" id="GO:0009395">
    <property type="term" value="P:phospholipid catabolic process"/>
    <property type="evidence" value="ECO:0007669"/>
    <property type="project" value="UniProtKB-KW"/>
</dbReference>
<name>A0A2U2ANV2_9GAMM</name>
<feature type="transmembrane region" description="Helical" evidence="2">
    <location>
        <begin position="87"/>
        <end position="110"/>
    </location>
</feature>
<sequence>MNPKITIKTPWQFLASGFGAGLSPIAPGTMGTLMAIPFWIIFSLTLSLPFYLLMLLLTSIAGIIICQKASDELGVHDHGGIVWDEFVGFWITMIAAPLSWSTIILGFLLFRFFDILKPWPIKIADQRVSGGLGIMLDDMIAGLFAFISLQLILHWIFPLLL</sequence>
<dbReference type="AlphaFoldDB" id="A0A2U2ANV2"/>